<accession>A0A6J5P4J3</accession>
<organism evidence="1">
    <name type="scientific">uncultured Caudovirales phage</name>
    <dbReference type="NCBI Taxonomy" id="2100421"/>
    <lineage>
        <taxon>Viruses</taxon>
        <taxon>Duplodnaviria</taxon>
        <taxon>Heunggongvirae</taxon>
        <taxon>Uroviricota</taxon>
        <taxon>Caudoviricetes</taxon>
        <taxon>Peduoviridae</taxon>
        <taxon>Maltschvirus</taxon>
        <taxon>Maltschvirus maltsch</taxon>
    </lineage>
</organism>
<evidence type="ECO:0000313" key="1">
    <source>
        <dbReference type="EMBL" id="CAB4166699.1"/>
    </source>
</evidence>
<dbReference type="EMBL" id="LR796781">
    <property type="protein sequence ID" value="CAB4166699.1"/>
    <property type="molecule type" value="Genomic_DNA"/>
</dbReference>
<proteinExistence type="predicted"/>
<gene>
    <name evidence="1" type="ORF">UFOVP845_46</name>
</gene>
<sequence length="62" mass="7307">MTRTRHDTSPQAQAIRAAGFVRVPGGLWATPEQLELILYMLQQNLDEINAIKDRYEWHRRDE</sequence>
<protein>
    <submittedName>
        <fullName evidence="1">Uncharacterized protein</fullName>
    </submittedName>
</protein>
<name>A0A6J5P4J3_9CAUD</name>
<reference evidence="1" key="1">
    <citation type="submission" date="2020-04" db="EMBL/GenBank/DDBJ databases">
        <authorList>
            <person name="Chiriac C."/>
            <person name="Salcher M."/>
            <person name="Ghai R."/>
            <person name="Kavagutti S V."/>
        </authorList>
    </citation>
    <scope>NUCLEOTIDE SEQUENCE</scope>
</reference>